<proteinExistence type="predicted"/>
<dbReference type="GO" id="GO:0003677">
    <property type="term" value="F:DNA binding"/>
    <property type="evidence" value="ECO:0007669"/>
    <property type="project" value="InterPro"/>
</dbReference>
<sequence>MKNQYEIRGDTTAIFIESKKYGSLETLISTNDLEKAKEIEGWWHASWDNCIKNFYVKGNKRNTDGSWRKVRLHRWIMGVNDSKVQVDHILQDTLDNCRWALRVVTAAQNSQNRGVPSNNTSGQRGVYWNGRLKKWEARIDVNKKTKYLGYFRNKEDAIYTRKVAEEVYWI</sequence>
<keyword evidence="1" id="KW-0540">Nuclease</keyword>
<keyword evidence="1" id="KW-0378">Hydrolase</keyword>
<dbReference type="AlphaFoldDB" id="Q93L73"/>
<name>Q93L73_9BACI</name>
<dbReference type="GO" id="GO:0004519">
    <property type="term" value="F:endonuclease activity"/>
    <property type="evidence" value="ECO:0007669"/>
    <property type="project" value="UniProtKB-KW"/>
</dbReference>
<accession>Q93L73</accession>
<dbReference type="EMBL" id="AJ309313">
    <property type="protein sequence ID" value="CAC51112.1"/>
    <property type="molecule type" value="Genomic_DNA"/>
</dbReference>
<organism evidence="1">
    <name type="scientific">Bacillus sp. BSG40</name>
    <dbReference type="NCBI Taxonomy" id="157931"/>
    <lineage>
        <taxon>Bacteria</taxon>
        <taxon>Bacillati</taxon>
        <taxon>Bacillota</taxon>
        <taxon>Bacilli</taxon>
        <taxon>Bacillales</taxon>
        <taxon>Bacillaceae</taxon>
        <taxon>Bacillus</taxon>
    </lineage>
</organism>
<keyword evidence="1" id="KW-0255">Endonuclease</keyword>
<reference evidence="1" key="1">
    <citation type="journal article" date="2001" name="Nucleic Acids Res.">
        <title>Ribonucleotide reductase genes of Bacillus prophages: a refuge to introns and intein coding sequences.</title>
        <authorList>
            <person name="Lazarevic V."/>
        </authorList>
    </citation>
    <scope>NUCLEOTIDE SEQUENCE</scope>
    <source>
        <strain evidence="1">BSG40</strain>
    </source>
</reference>
<dbReference type="SUPFAM" id="SSF54171">
    <property type="entry name" value="DNA-binding domain"/>
    <property type="match status" value="1"/>
</dbReference>
<protein>
    <submittedName>
        <fullName evidence="1">Putative HNH endonuclease</fullName>
    </submittedName>
</protein>
<evidence type="ECO:0000313" key="1">
    <source>
        <dbReference type="EMBL" id="CAC51112.1"/>
    </source>
</evidence>
<dbReference type="InterPro" id="IPR016177">
    <property type="entry name" value="DNA-bd_dom_sf"/>
</dbReference>